<protein>
    <recommendedName>
        <fullName evidence="3">Protochlamydia outer membrane protein domain-containing protein</fullName>
    </recommendedName>
</protein>
<dbReference type="KEGG" id="taqu:KDW03_06970"/>
<evidence type="ECO:0000313" key="1">
    <source>
        <dbReference type="EMBL" id="URA09243.1"/>
    </source>
</evidence>
<keyword evidence="2" id="KW-1185">Reference proteome</keyword>
<sequence>MKLFILWLVPLWIFAAEVKNQIQWLNAVYFPGFETKVVISHEQKVPFLQGEGVLTKDNSFTWKLFGELSPVSVNGGMEMRISPLAVLVFTAGGKIGTGWKLLDFVGLALNPVTNTNHTQTPTSFGGAVIEGWVSGAFQFDTGAVIPGDWSHVLLYTGHTLNYRMLTSADDDTPWLYEADSGRNYNGWRYLSTTVIAYQMPLWLKNIGVLVSTTSRITKRDVSPMADKGWASDFTEWVFGPLGYIEWGNHGITLLFQWHSDPQFESKEGHFTQWKYEQTLIKPYRVALSYSYSF</sequence>
<dbReference type="AlphaFoldDB" id="A0AAX3BAY9"/>
<name>A0AAX3BAY9_9SPIR</name>
<dbReference type="EMBL" id="CP073355">
    <property type="protein sequence ID" value="URA09243.1"/>
    <property type="molecule type" value="Genomic_DNA"/>
</dbReference>
<evidence type="ECO:0008006" key="3">
    <source>
        <dbReference type="Google" id="ProtNLM"/>
    </source>
</evidence>
<accession>A0AAX3BAY9</accession>
<organism evidence="1 2">
    <name type="scientific">Thermospira aquatica</name>
    <dbReference type="NCBI Taxonomy" id="2828656"/>
    <lineage>
        <taxon>Bacteria</taxon>
        <taxon>Pseudomonadati</taxon>
        <taxon>Spirochaetota</taxon>
        <taxon>Spirochaetia</taxon>
        <taxon>Brevinematales</taxon>
        <taxon>Thermospiraceae</taxon>
        <taxon>Thermospira</taxon>
    </lineage>
</organism>
<gene>
    <name evidence="1" type="ORF">KDW03_06970</name>
</gene>
<reference evidence="1" key="2">
    <citation type="submission" date="2022-06" db="EMBL/GenBank/DDBJ databases">
        <title>Thermospira aquatica gen. nov., sp. nov.</title>
        <authorList>
            <person name="Ben Ali Gam Z."/>
            <person name="Labat M."/>
        </authorList>
    </citation>
    <scope>NUCLEOTIDE SEQUENCE</scope>
    <source>
        <strain evidence="1">F1F22</strain>
    </source>
</reference>
<evidence type="ECO:0000313" key="2">
    <source>
        <dbReference type="Proteomes" id="UP001056539"/>
    </source>
</evidence>
<reference evidence="1" key="1">
    <citation type="submission" date="2021-04" db="EMBL/GenBank/DDBJ databases">
        <authorList>
            <person name="Postec A."/>
        </authorList>
    </citation>
    <scope>NUCLEOTIDE SEQUENCE</scope>
    <source>
        <strain evidence="1">F1F22</strain>
    </source>
</reference>
<dbReference type="Proteomes" id="UP001056539">
    <property type="component" value="Chromosome"/>
</dbReference>
<proteinExistence type="predicted"/>
<dbReference type="RefSeq" id="WP_271434369.1">
    <property type="nucleotide sequence ID" value="NZ_CP073355.1"/>
</dbReference>